<evidence type="ECO:0000256" key="5">
    <source>
        <dbReference type="ARBA" id="ARBA00012518"/>
    </source>
</evidence>
<dbReference type="InterPro" id="IPR006094">
    <property type="entry name" value="Oxid_FAD_bind_N"/>
</dbReference>
<evidence type="ECO:0000256" key="12">
    <source>
        <dbReference type="ARBA" id="ARBA00022960"/>
    </source>
</evidence>
<dbReference type="Pfam" id="PF01565">
    <property type="entry name" value="FAD_binding_4"/>
    <property type="match status" value="1"/>
</dbReference>
<dbReference type="SUPFAM" id="SSF56176">
    <property type="entry name" value="FAD-binding/transporter-associated domain-like"/>
    <property type="match status" value="1"/>
</dbReference>
<protein>
    <recommendedName>
        <fullName evidence="6 19">UDP-N-acetylenolpyruvoylglucosamine reductase</fullName>
        <ecNumber evidence="5 19">1.3.1.98</ecNumber>
    </recommendedName>
    <alternativeName>
        <fullName evidence="17 19">UDP-N-acetylmuramate dehydrogenase</fullName>
    </alternativeName>
</protein>
<dbReference type="RefSeq" id="WP_170137330.1">
    <property type="nucleotide sequence ID" value="NZ_RBIE01000001.1"/>
</dbReference>
<dbReference type="AlphaFoldDB" id="A0A420W8N4"/>
<dbReference type="InterPro" id="IPR036318">
    <property type="entry name" value="FAD-bd_PCMH-like_sf"/>
</dbReference>
<dbReference type="SUPFAM" id="SSF56194">
    <property type="entry name" value="Uridine diphospho-N-Acetylenolpyruvylglucosamine reductase, MurB, C-terminal domain"/>
    <property type="match status" value="1"/>
</dbReference>
<keyword evidence="16 19" id="KW-0961">Cell wall biogenesis/degradation</keyword>
<evidence type="ECO:0000256" key="8">
    <source>
        <dbReference type="ARBA" id="ARBA00022618"/>
    </source>
</evidence>
<feature type="active site" evidence="19">
    <location>
        <position position="269"/>
    </location>
</feature>
<accession>A0A420W8N4</accession>
<evidence type="ECO:0000256" key="13">
    <source>
        <dbReference type="ARBA" id="ARBA00022984"/>
    </source>
</evidence>
<evidence type="ECO:0000256" key="16">
    <source>
        <dbReference type="ARBA" id="ARBA00023316"/>
    </source>
</evidence>
<evidence type="ECO:0000256" key="1">
    <source>
        <dbReference type="ARBA" id="ARBA00001974"/>
    </source>
</evidence>
<evidence type="ECO:0000259" key="20">
    <source>
        <dbReference type="PROSITE" id="PS51387"/>
    </source>
</evidence>
<evidence type="ECO:0000256" key="2">
    <source>
        <dbReference type="ARBA" id="ARBA00003921"/>
    </source>
</evidence>
<keyword evidence="13 19" id="KW-0573">Peptidoglycan synthesis</keyword>
<keyword evidence="10 19" id="KW-0274">FAD</keyword>
<evidence type="ECO:0000256" key="10">
    <source>
        <dbReference type="ARBA" id="ARBA00022827"/>
    </source>
</evidence>
<keyword evidence="9 19" id="KW-0285">Flavoprotein</keyword>
<comment type="subcellular location">
    <subcellularLocation>
        <location evidence="3 19">Cytoplasm</location>
    </subcellularLocation>
</comment>
<evidence type="ECO:0000256" key="9">
    <source>
        <dbReference type="ARBA" id="ARBA00022630"/>
    </source>
</evidence>
<feature type="domain" description="FAD-binding PCMH-type" evidence="20">
    <location>
        <begin position="15"/>
        <end position="169"/>
    </location>
</feature>
<dbReference type="PROSITE" id="PS51387">
    <property type="entry name" value="FAD_PCMH"/>
    <property type="match status" value="1"/>
</dbReference>
<dbReference type="GO" id="GO:0071949">
    <property type="term" value="F:FAD binding"/>
    <property type="evidence" value="ECO:0007669"/>
    <property type="project" value="InterPro"/>
</dbReference>
<dbReference type="GO" id="GO:0005829">
    <property type="term" value="C:cytosol"/>
    <property type="evidence" value="ECO:0007669"/>
    <property type="project" value="TreeGrafter"/>
</dbReference>
<evidence type="ECO:0000256" key="3">
    <source>
        <dbReference type="ARBA" id="ARBA00004496"/>
    </source>
</evidence>
<comment type="catalytic activity">
    <reaction evidence="18 19">
        <text>UDP-N-acetyl-alpha-D-muramate + NADP(+) = UDP-N-acetyl-3-O-(1-carboxyvinyl)-alpha-D-glucosamine + NADPH + H(+)</text>
        <dbReference type="Rhea" id="RHEA:12248"/>
        <dbReference type="ChEBI" id="CHEBI:15378"/>
        <dbReference type="ChEBI" id="CHEBI:57783"/>
        <dbReference type="ChEBI" id="CHEBI:58349"/>
        <dbReference type="ChEBI" id="CHEBI:68483"/>
        <dbReference type="ChEBI" id="CHEBI:70757"/>
        <dbReference type="EC" id="1.3.1.98"/>
    </reaction>
</comment>
<dbReference type="Gene3D" id="3.90.78.10">
    <property type="entry name" value="UDP-N-acetylenolpyruvoylglucosamine reductase, C-terminal domain"/>
    <property type="match status" value="1"/>
</dbReference>
<dbReference type="Proteomes" id="UP000280881">
    <property type="component" value="Unassembled WGS sequence"/>
</dbReference>
<evidence type="ECO:0000256" key="19">
    <source>
        <dbReference type="HAMAP-Rule" id="MF_00037"/>
    </source>
</evidence>
<sequence>MKVKVLTAKELTTLGIGRPTRVYFPENLSELSLLVREGFKPIGGGSNSVVSGETSLISLKGFQRVELKEKEITLGAGVPLRKVLKLQMKRGFLLFEFLAGIPRATVGGLIAQNAGAFNREVKELLKEVTFVTYSGEVKKLTEFKGFSYRESPFPKSGVVVEAKFKIEKEEKEKVKEKIREFVLRRLSKQPPFFLRTAGSTFKNPPEESAGRLLDKCGLRGFSLGDLKFSEKHANFLINEGKGTLKDFQEIVEIGKERVRELFGIELNLEVKIL</sequence>
<keyword evidence="14 19" id="KW-0560">Oxidoreductase</keyword>
<dbReference type="InterPro" id="IPR011601">
    <property type="entry name" value="MurB_C"/>
</dbReference>
<keyword evidence="12 19" id="KW-0133">Cell shape</keyword>
<evidence type="ECO:0000313" key="22">
    <source>
        <dbReference type="Proteomes" id="UP000280881"/>
    </source>
</evidence>
<evidence type="ECO:0000256" key="6">
    <source>
        <dbReference type="ARBA" id="ARBA00015188"/>
    </source>
</evidence>
<dbReference type="NCBIfam" id="TIGR00179">
    <property type="entry name" value="murB"/>
    <property type="match status" value="1"/>
</dbReference>
<dbReference type="GO" id="GO:0008762">
    <property type="term" value="F:UDP-N-acetylmuramate dehydrogenase activity"/>
    <property type="evidence" value="ECO:0007669"/>
    <property type="project" value="UniProtKB-UniRule"/>
</dbReference>
<name>A0A420W8N4_9BACT</name>
<dbReference type="PANTHER" id="PTHR21071:SF4">
    <property type="entry name" value="UDP-N-ACETYLENOLPYRUVOYLGLUCOSAMINE REDUCTASE"/>
    <property type="match status" value="1"/>
</dbReference>
<evidence type="ECO:0000256" key="14">
    <source>
        <dbReference type="ARBA" id="ARBA00023002"/>
    </source>
</evidence>
<organism evidence="21 22">
    <name type="scientific">Thermovibrio guaymasensis</name>
    <dbReference type="NCBI Taxonomy" id="240167"/>
    <lineage>
        <taxon>Bacteria</taxon>
        <taxon>Pseudomonadati</taxon>
        <taxon>Aquificota</taxon>
        <taxon>Aquificia</taxon>
        <taxon>Desulfurobacteriales</taxon>
        <taxon>Desulfurobacteriaceae</taxon>
        <taxon>Thermovibrio</taxon>
    </lineage>
</organism>
<dbReference type="EC" id="1.3.1.98" evidence="5 19"/>
<reference evidence="21 22" key="1">
    <citation type="submission" date="2018-10" db="EMBL/GenBank/DDBJ databases">
        <title>Genomic Encyclopedia of Type Strains, Phase IV (KMG-IV): sequencing the most valuable type-strain genomes for metagenomic binning, comparative biology and taxonomic classification.</title>
        <authorList>
            <person name="Goeker M."/>
        </authorList>
    </citation>
    <scope>NUCLEOTIDE SEQUENCE [LARGE SCALE GENOMIC DNA]</scope>
    <source>
        <strain evidence="21 22">DSM 15521</strain>
    </source>
</reference>
<dbReference type="GO" id="GO:0051301">
    <property type="term" value="P:cell division"/>
    <property type="evidence" value="ECO:0007669"/>
    <property type="project" value="UniProtKB-KW"/>
</dbReference>
<proteinExistence type="inferred from homology"/>
<dbReference type="Pfam" id="PF02873">
    <property type="entry name" value="MurB_C"/>
    <property type="match status" value="1"/>
</dbReference>
<dbReference type="EMBL" id="RBIE01000001">
    <property type="protein sequence ID" value="RKQ63664.1"/>
    <property type="molecule type" value="Genomic_DNA"/>
</dbReference>
<feature type="active site" evidence="19">
    <location>
        <position position="149"/>
    </location>
</feature>
<evidence type="ECO:0000256" key="7">
    <source>
        <dbReference type="ARBA" id="ARBA00022490"/>
    </source>
</evidence>
<evidence type="ECO:0000313" key="21">
    <source>
        <dbReference type="EMBL" id="RKQ63664.1"/>
    </source>
</evidence>
<comment type="cofactor">
    <cofactor evidence="1 19">
        <name>FAD</name>
        <dbReference type="ChEBI" id="CHEBI:57692"/>
    </cofactor>
</comment>
<dbReference type="InterPro" id="IPR016169">
    <property type="entry name" value="FAD-bd_PCMH_sub2"/>
</dbReference>
<comment type="function">
    <text evidence="2 19">Cell wall formation.</text>
</comment>
<dbReference type="InterPro" id="IPR036635">
    <property type="entry name" value="MurB_C_sf"/>
</dbReference>
<comment type="caution">
    <text evidence="21">The sequence shown here is derived from an EMBL/GenBank/DDBJ whole genome shotgun (WGS) entry which is preliminary data.</text>
</comment>
<gene>
    <name evidence="19" type="primary">murB</name>
    <name evidence="21" type="ORF">C7457_0544</name>
</gene>
<dbReference type="UniPathway" id="UPA00219"/>
<evidence type="ECO:0000256" key="17">
    <source>
        <dbReference type="ARBA" id="ARBA00031026"/>
    </source>
</evidence>
<evidence type="ECO:0000256" key="11">
    <source>
        <dbReference type="ARBA" id="ARBA00022857"/>
    </source>
</evidence>
<comment type="pathway">
    <text evidence="4 19">Cell wall biogenesis; peptidoglycan biosynthesis.</text>
</comment>
<dbReference type="Gene3D" id="3.30.465.10">
    <property type="match status" value="1"/>
</dbReference>
<dbReference type="InterPro" id="IPR003170">
    <property type="entry name" value="MurB"/>
</dbReference>
<keyword evidence="22" id="KW-1185">Reference proteome</keyword>
<comment type="similarity">
    <text evidence="19">Belongs to the MurB family.</text>
</comment>
<dbReference type="PANTHER" id="PTHR21071">
    <property type="entry name" value="UDP-N-ACETYLENOLPYRUVOYLGLUCOSAMINE REDUCTASE"/>
    <property type="match status" value="1"/>
</dbReference>
<evidence type="ECO:0000256" key="4">
    <source>
        <dbReference type="ARBA" id="ARBA00004752"/>
    </source>
</evidence>
<evidence type="ECO:0000256" key="15">
    <source>
        <dbReference type="ARBA" id="ARBA00023306"/>
    </source>
</evidence>
<dbReference type="GO" id="GO:0071555">
    <property type="term" value="P:cell wall organization"/>
    <property type="evidence" value="ECO:0007669"/>
    <property type="project" value="UniProtKB-KW"/>
</dbReference>
<dbReference type="HAMAP" id="MF_00037">
    <property type="entry name" value="MurB"/>
    <property type="match status" value="1"/>
</dbReference>
<dbReference type="GO" id="GO:0008360">
    <property type="term" value="P:regulation of cell shape"/>
    <property type="evidence" value="ECO:0007669"/>
    <property type="project" value="UniProtKB-KW"/>
</dbReference>
<keyword evidence="15 19" id="KW-0131">Cell cycle</keyword>
<keyword evidence="8 19" id="KW-0132">Cell division</keyword>
<evidence type="ECO:0000256" key="18">
    <source>
        <dbReference type="ARBA" id="ARBA00048914"/>
    </source>
</evidence>
<dbReference type="InterPro" id="IPR016166">
    <property type="entry name" value="FAD-bd_PCMH"/>
</dbReference>
<dbReference type="GO" id="GO:0009252">
    <property type="term" value="P:peptidoglycan biosynthetic process"/>
    <property type="evidence" value="ECO:0007669"/>
    <property type="project" value="UniProtKB-UniRule"/>
</dbReference>
<feature type="active site" description="Proton donor" evidence="19">
    <location>
        <position position="199"/>
    </location>
</feature>
<keyword evidence="7 19" id="KW-0963">Cytoplasm</keyword>
<keyword evidence="11 19" id="KW-0521">NADP</keyword>